<feature type="compositionally biased region" description="Acidic residues" evidence="6">
    <location>
        <begin position="529"/>
        <end position="547"/>
    </location>
</feature>
<dbReference type="PROSITE" id="PS00028">
    <property type="entry name" value="ZINC_FINGER_C2H2_1"/>
    <property type="match status" value="1"/>
</dbReference>
<feature type="region of interest" description="Disordered" evidence="6">
    <location>
        <begin position="1"/>
        <end position="92"/>
    </location>
</feature>
<feature type="compositionally biased region" description="Basic and acidic residues" evidence="6">
    <location>
        <begin position="548"/>
        <end position="557"/>
    </location>
</feature>
<feature type="region of interest" description="Disordered" evidence="6">
    <location>
        <begin position="529"/>
        <end position="562"/>
    </location>
</feature>
<evidence type="ECO:0000256" key="2">
    <source>
        <dbReference type="ARBA" id="ARBA00022723"/>
    </source>
</evidence>
<feature type="compositionally biased region" description="Basic and acidic residues" evidence="6">
    <location>
        <begin position="243"/>
        <end position="252"/>
    </location>
</feature>
<dbReference type="Pfam" id="PF12874">
    <property type="entry name" value="zf-met"/>
    <property type="match status" value="1"/>
</dbReference>
<evidence type="ECO:0000256" key="3">
    <source>
        <dbReference type="ARBA" id="ARBA00022771"/>
    </source>
</evidence>
<proteinExistence type="predicted"/>
<dbReference type="PROSITE" id="PS50171">
    <property type="entry name" value="ZF_MATRIN"/>
    <property type="match status" value="1"/>
</dbReference>
<keyword evidence="4" id="KW-0862">Zinc</keyword>
<dbReference type="SMART" id="SM00451">
    <property type="entry name" value="ZnF_U1"/>
    <property type="match status" value="3"/>
</dbReference>
<evidence type="ECO:0000256" key="5">
    <source>
        <dbReference type="ARBA" id="ARBA00023242"/>
    </source>
</evidence>
<feature type="region of interest" description="Disordered" evidence="6">
    <location>
        <begin position="177"/>
        <end position="254"/>
    </location>
</feature>
<dbReference type="Proteomes" id="UP001557470">
    <property type="component" value="Unassembled WGS sequence"/>
</dbReference>
<protein>
    <recommendedName>
        <fullName evidence="7">Matrin-type domain-containing protein</fullName>
    </recommendedName>
</protein>
<dbReference type="InterPro" id="IPR026811">
    <property type="entry name" value="CIZ1"/>
</dbReference>
<feature type="compositionally biased region" description="Polar residues" evidence="6">
    <location>
        <begin position="690"/>
        <end position="723"/>
    </location>
</feature>
<reference evidence="8 9" key="1">
    <citation type="submission" date="2024-06" db="EMBL/GenBank/DDBJ databases">
        <authorList>
            <person name="Pan Q."/>
            <person name="Wen M."/>
            <person name="Jouanno E."/>
            <person name="Zahm M."/>
            <person name="Klopp C."/>
            <person name="Cabau C."/>
            <person name="Louis A."/>
            <person name="Berthelot C."/>
            <person name="Parey E."/>
            <person name="Roest Crollius H."/>
            <person name="Montfort J."/>
            <person name="Robinson-Rechavi M."/>
            <person name="Bouchez O."/>
            <person name="Lampietro C."/>
            <person name="Lopez Roques C."/>
            <person name="Donnadieu C."/>
            <person name="Postlethwait J."/>
            <person name="Bobe J."/>
            <person name="Verreycken H."/>
            <person name="Guiguen Y."/>
        </authorList>
    </citation>
    <scope>NUCLEOTIDE SEQUENCE [LARGE SCALE GENOMIC DNA]</scope>
    <source>
        <strain evidence="8">Up_M1</strain>
        <tissue evidence="8">Testis</tissue>
    </source>
</reference>
<gene>
    <name evidence="8" type="ORF">UPYG_G00281850</name>
</gene>
<dbReference type="SMART" id="SM00355">
    <property type="entry name" value="ZnF_C2H2"/>
    <property type="match status" value="2"/>
</dbReference>
<accession>A0ABD0WPA3</accession>
<feature type="compositionally biased region" description="Acidic residues" evidence="6">
    <location>
        <begin position="728"/>
        <end position="752"/>
    </location>
</feature>
<feature type="domain" description="Matrin-type" evidence="7">
    <location>
        <begin position="594"/>
        <end position="625"/>
    </location>
</feature>
<evidence type="ECO:0000256" key="6">
    <source>
        <dbReference type="SAM" id="MobiDB-lite"/>
    </source>
</evidence>
<feature type="region of interest" description="Disordered" evidence="6">
    <location>
        <begin position="684"/>
        <end position="777"/>
    </location>
</feature>
<feature type="compositionally biased region" description="Basic residues" evidence="6">
    <location>
        <begin position="62"/>
        <end position="76"/>
    </location>
</feature>
<dbReference type="AlphaFoldDB" id="A0ABD0WPA3"/>
<keyword evidence="3" id="KW-0863">Zinc-finger</keyword>
<comment type="caution">
    <text evidence="8">The sequence shown here is derived from an EMBL/GenBank/DDBJ whole genome shotgun (WGS) entry which is preliminary data.</text>
</comment>
<name>A0ABD0WPA3_UMBPY</name>
<evidence type="ECO:0000313" key="8">
    <source>
        <dbReference type="EMBL" id="KAL0965482.1"/>
    </source>
</evidence>
<dbReference type="Gene3D" id="3.30.160.60">
    <property type="entry name" value="Classic Zinc Finger"/>
    <property type="match status" value="1"/>
</dbReference>
<keyword evidence="5" id="KW-0539">Nucleus</keyword>
<dbReference type="GO" id="GO:0008270">
    <property type="term" value="F:zinc ion binding"/>
    <property type="evidence" value="ECO:0007669"/>
    <property type="project" value="UniProtKB-KW"/>
</dbReference>
<dbReference type="Pfam" id="PF23330">
    <property type="entry name" value="zf-C2H2_14"/>
    <property type="match status" value="1"/>
</dbReference>
<feature type="compositionally biased region" description="Polar residues" evidence="6">
    <location>
        <begin position="190"/>
        <end position="207"/>
    </location>
</feature>
<evidence type="ECO:0000256" key="1">
    <source>
        <dbReference type="ARBA" id="ARBA00004123"/>
    </source>
</evidence>
<keyword evidence="2" id="KW-0479">Metal-binding</keyword>
<dbReference type="InterPro" id="IPR003604">
    <property type="entry name" value="Matrin/U1-like-C_Znf_C2H2"/>
</dbReference>
<dbReference type="PANTHER" id="PTHR15491">
    <property type="match status" value="1"/>
</dbReference>
<evidence type="ECO:0000313" key="9">
    <source>
        <dbReference type="Proteomes" id="UP001557470"/>
    </source>
</evidence>
<dbReference type="SUPFAM" id="SSF57667">
    <property type="entry name" value="beta-beta-alpha zinc fingers"/>
    <property type="match status" value="1"/>
</dbReference>
<evidence type="ECO:0000259" key="7">
    <source>
        <dbReference type="PROSITE" id="PS50171"/>
    </source>
</evidence>
<organism evidence="8 9">
    <name type="scientific">Umbra pygmaea</name>
    <name type="common">Eastern mudminnow</name>
    <dbReference type="NCBI Taxonomy" id="75934"/>
    <lineage>
        <taxon>Eukaryota</taxon>
        <taxon>Metazoa</taxon>
        <taxon>Chordata</taxon>
        <taxon>Craniata</taxon>
        <taxon>Vertebrata</taxon>
        <taxon>Euteleostomi</taxon>
        <taxon>Actinopterygii</taxon>
        <taxon>Neopterygii</taxon>
        <taxon>Teleostei</taxon>
        <taxon>Protacanthopterygii</taxon>
        <taxon>Esociformes</taxon>
        <taxon>Umbridae</taxon>
        <taxon>Umbra</taxon>
    </lineage>
</organism>
<feature type="compositionally biased region" description="Low complexity" evidence="6">
    <location>
        <begin position="1"/>
        <end position="29"/>
    </location>
</feature>
<evidence type="ECO:0000256" key="4">
    <source>
        <dbReference type="ARBA" id="ARBA00022833"/>
    </source>
</evidence>
<dbReference type="GO" id="GO:0005634">
    <property type="term" value="C:nucleus"/>
    <property type="evidence" value="ECO:0007669"/>
    <property type="project" value="UniProtKB-SubCell"/>
</dbReference>
<dbReference type="EMBL" id="JAGEUA010000009">
    <property type="protein sequence ID" value="KAL0965482.1"/>
    <property type="molecule type" value="Genomic_DNA"/>
</dbReference>
<comment type="subcellular location">
    <subcellularLocation>
        <location evidence="1">Nucleus</location>
    </subcellularLocation>
</comment>
<dbReference type="InterPro" id="IPR056345">
    <property type="entry name" value="Znf-C2H2_CIZ1"/>
</dbReference>
<feature type="compositionally biased region" description="Pro residues" evidence="6">
    <location>
        <begin position="44"/>
        <end position="61"/>
    </location>
</feature>
<keyword evidence="9" id="KW-1185">Reference proteome</keyword>
<sequence length="777" mass="85502">MFNPHHQQQQQQQQQHHHQQQQQQQQQQQFHRHLRQLQQLFQHQPPPPPPPPPPQQPPPQHHVPHHHPHPHHHHQAGRTMAVPAPAPPPPRMVNMAAQATIMAPNPMLQGALMMQHMQGSMRSFAAMSGQQFTQFFAAGARASLLGPVPMGVAIKTPHMGFPARHYHPHARYYNNDYASRQPDRKRGNEQRASGSTDGQPSASQTVVEHNDQALKADGGVAGPGEQPSVLGEQSSVPAEPEEPVLKKQRTDGLEGAVEMSEAAGEHKGPEDDSQSGDCVILEEAGSTATPQTAGAMEESDCVILEEDGSTVGPLAADAQVQSGVSAVPASEQLSDESQMVTACLDLAEGTAAPETLEGGQEEGTEGGDTSSKFYCYICNITCRNQKMFQSHMNGLAHQQRMMEIQHMSNACLVTLLPRVQKSLKGAGRDGSSFRDGEKRPGLQRWCATCQTHFTCPVMEHRKSREHKLLSRTANTSCTVCKRDFKSLRLFLEHMQTLEHTDVVEKLREEGGAGSLDELVAMDTQGCLVADEEEEDEDEEEDEEEDREDDGHDTHGKEGWPTQMDVALLEDVAEDEEYDPDTVYGSSFVVPVAGFLCRLCQQFYNFESAARHSHCKSLQHFENLKKYRVLQRQKPVKAGPTNVDGDTECDHDISASNTLLPSELLSSPSSLRPTLSIPRLRSSRCCAEPQETPTAAASSSQPDLTITSSPEGSTVEASPEQQSPVWPEDKEEVPEPGGEEPDLISGEVDEEAESPEKSGKGKAKSSSKRRYGRTTRRR</sequence>
<feature type="compositionally biased region" description="Basic residues" evidence="6">
    <location>
        <begin position="759"/>
        <end position="777"/>
    </location>
</feature>
<dbReference type="InterPro" id="IPR013087">
    <property type="entry name" value="Znf_C2H2_type"/>
</dbReference>
<dbReference type="PANTHER" id="PTHR15491:SF12">
    <property type="entry name" value="CDKN1A INTERACTING ZINC FINGER PROTEIN 1B ISOFORM X1-RELATED"/>
    <property type="match status" value="1"/>
</dbReference>
<dbReference type="InterPro" id="IPR000690">
    <property type="entry name" value="Matrin/U1-C_Znf_C2H2"/>
</dbReference>
<dbReference type="InterPro" id="IPR036236">
    <property type="entry name" value="Znf_C2H2_sf"/>
</dbReference>